<keyword evidence="2" id="KW-0812">Transmembrane</keyword>
<dbReference type="PANTHER" id="PTHR34473:SF2">
    <property type="entry name" value="UPF0699 TRANSMEMBRANE PROTEIN YDBT"/>
    <property type="match status" value="1"/>
</dbReference>
<feature type="domain" description="YdbS-like PH" evidence="3">
    <location>
        <begin position="112"/>
        <end position="180"/>
    </location>
</feature>
<dbReference type="Proteomes" id="UP000718821">
    <property type="component" value="Unassembled WGS sequence"/>
</dbReference>
<feature type="region of interest" description="Disordered" evidence="1">
    <location>
        <begin position="298"/>
        <end position="339"/>
    </location>
</feature>
<feature type="compositionally biased region" description="Low complexity" evidence="1">
    <location>
        <begin position="323"/>
        <end position="339"/>
    </location>
</feature>
<dbReference type="InterPro" id="IPR005182">
    <property type="entry name" value="YdbS-like_PH"/>
</dbReference>
<dbReference type="Pfam" id="PF03703">
    <property type="entry name" value="bPH_2"/>
    <property type="match status" value="2"/>
</dbReference>
<evidence type="ECO:0000313" key="5">
    <source>
        <dbReference type="Proteomes" id="UP000718821"/>
    </source>
</evidence>
<feature type="transmembrane region" description="Helical" evidence="2">
    <location>
        <begin position="540"/>
        <end position="566"/>
    </location>
</feature>
<dbReference type="PANTHER" id="PTHR34473">
    <property type="entry name" value="UPF0699 TRANSMEMBRANE PROTEIN YDBS"/>
    <property type="match status" value="1"/>
</dbReference>
<gene>
    <name evidence="4" type="ORF">H7U32_07755</name>
</gene>
<keyword evidence="2" id="KW-1133">Transmembrane helix</keyword>
<dbReference type="EMBL" id="JACLYU010000017">
    <property type="protein sequence ID" value="MBM6700184.1"/>
    <property type="molecule type" value="Genomic_DNA"/>
</dbReference>
<reference evidence="4" key="2">
    <citation type="journal article" date="2021" name="Sci. Rep.">
        <title>The distribution of antibiotic resistance genes in chicken gut microbiota commensals.</title>
        <authorList>
            <person name="Juricova H."/>
            <person name="Matiasovicova J."/>
            <person name="Kubasova T."/>
            <person name="Cejkova D."/>
            <person name="Rychlik I."/>
        </authorList>
    </citation>
    <scope>NUCLEOTIDE SEQUENCE</scope>
    <source>
        <strain evidence="4">An836</strain>
    </source>
</reference>
<accession>A0A938WZJ7</accession>
<feature type="transmembrane region" description="Helical" evidence="2">
    <location>
        <begin position="93"/>
        <end position="113"/>
    </location>
</feature>
<comment type="caution">
    <text evidence="4">The sequence shown here is derived from an EMBL/GenBank/DDBJ whole genome shotgun (WGS) entry which is preliminary data.</text>
</comment>
<reference evidence="4" key="1">
    <citation type="submission" date="2020-08" db="EMBL/GenBank/DDBJ databases">
        <authorList>
            <person name="Cejkova D."/>
            <person name="Kubasova T."/>
            <person name="Jahodarova E."/>
            <person name="Rychlik I."/>
        </authorList>
    </citation>
    <scope>NUCLEOTIDE SEQUENCE</scope>
    <source>
        <strain evidence="4">An836</strain>
    </source>
</reference>
<feature type="transmembrane region" description="Helical" evidence="2">
    <location>
        <begin position="572"/>
        <end position="593"/>
    </location>
</feature>
<feature type="compositionally biased region" description="Low complexity" evidence="1">
    <location>
        <begin position="41"/>
        <end position="50"/>
    </location>
</feature>
<evidence type="ECO:0000256" key="2">
    <source>
        <dbReference type="SAM" id="Phobius"/>
    </source>
</evidence>
<evidence type="ECO:0000313" key="4">
    <source>
        <dbReference type="EMBL" id="MBM6700184.1"/>
    </source>
</evidence>
<feature type="transmembrane region" description="Helical" evidence="2">
    <location>
        <begin position="64"/>
        <end position="87"/>
    </location>
</feature>
<sequence length="726" mass="73614">MTAGGAPGSAGGTQERRQGTAAGSTPGAAGGAQERGRSTTAGGAPHAAGGASHGSWTRFPAAALALWLVTAVKGAVPFVVAVVASFVADRPEVGWMVVAVVAFMLIAPVLRWLTVRYRLGDEGVALRESLFTRRQRTIPYGHVHAITVEQPPVLRLFGLVRLVVSSGDSSDGSIALDAVPASLQMAIEARRRAAAGAVGSLTADDAAEPSPTAAAAMPTPAAAMPTPAAAMQSLAATATVPVGPAADVSATAPTGATPIPADAAPCPTDATPILTDAALAESTPVSADAAPTDVTLAGSASIPSIGPSPSSATQVPAGPAPASPAAASSSPAASASSAPHPGTGTLAYRASTRDILLFALTDLSLLVWALALWGLFQKIDDWFPDQAEAAVSGATALVLAHGVVGVAVAFVAVLVVLAAISTVASLLRYAGFEAWRRGGDLVVVRGLVTRRTITIPVGRIQSVTVTRNPLRKALRLCKVEVGLSARLGGDGGDDTSTSDEATLLPVIGDDRVVATLRAMLPEWDVRPVPMRRTGRGLMRMYLTAPLAMAAIGAAAGIGGMAAMGAAQAGGAAAMRGLAIAGGVTALIGLCWMATRWLKYQTDAYALLPDADGSGGIVVHGTDADSTKHAADDVVIAPLPHRIMVTTANGLAMCTIVTRRARVQSVERSTTPWRQRAGVERLVMPLYVANGPSELRFTALRHADADCLAAWADDEAGADSSDSATRA</sequence>
<protein>
    <submittedName>
        <fullName evidence="4">PH domain-containing protein</fullName>
    </submittedName>
</protein>
<evidence type="ECO:0000256" key="1">
    <source>
        <dbReference type="SAM" id="MobiDB-lite"/>
    </source>
</evidence>
<feature type="compositionally biased region" description="Gly residues" evidence="1">
    <location>
        <begin position="1"/>
        <end position="11"/>
    </location>
</feature>
<dbReference type="AlphaFoldDB" id="A0A938WZJ7"/>
<evidence type="ECO:0000259" key="3">
    <source>
        <dbReference type="Pfam" id="PF03703"/>
    </source>
</evidence>
<feature type="domain" description="YdbS-like PH" evidence="3">
    <location>
        <begin position="430"/>
        <end position="482"/>
    </location>
</feature>
<feature type="transmembrane region" description="Helical" evidence="2">
    <location>
        <begin position="355"/>
        <end position="376"/>
    </location>
</feature>
<proteinExistence type="predicted"/>
<name>A0A938WZJ7_9BIFI</name>
<feature type="compositionally biased region" description="Low complexity" evidence="1">
    <location>
        <begin position="298"/>
        <end position="312"/>
    </location>
</feature>
<feature type="region of interest" description="Disordered" evidence="1">
    <location>
        <begin position="1"/>
        <end position="50"/>
    </location>
</feature>
<keyword evidence="2" id="KW-0472">Membrane</keyword>
<organism evidence="4 5">
    <name type="scientific">Bifidobacterium pullorum subsp. saeculare</name>
    <dbReference type="NCBI Taxonomy" id="78257"/>
    <lineage>
        <taxon>Bacteria</taxon>
        <taxon>Bacillati</taxon>
        <taxon>Actinomycetota</taxon>
        <taxon>Actinomycetes</taxon>
        <taxon>Bifidobacteriales</taxon>
        <taxon>Bifidobacteriaceae</taxon>
        <taxon>Bifidobacterium</taxon>
    </lineage>
</organism>
<dbReference type="RefSeq" id="WP_204469502.1">
    <property type="nucleotide sequence ID" value="NZ_JACLYU010000017.1"/>
</dbReference>
<keyword evidence="5" id="KW-1185">Reference proteome</keyword>
<feature type="transmembrane region" description="Helical" evidence="2">
    <location>
        <begin position="396"/>
        <end position="427"/>
    </location>
</feature>